<evidence type="ECO:0000313" key="2">
    <source>
        <dbReference type="Proteomes" id="UP000060630"/>
    </source>
</evidence>
<accession>A0A104WPS0</accession>
<dbReference type="RefSeq" id="WP_059735785.1">
    <property type="nucleotide sequence ID" value="NZ_LOVR01000100.1"/>
</dbReference>
<evidence type="ECO:0008006" key="3">
    <source>
        <dbReference type="Google" id="ProtNLM"/>
    </source>
</evidence>
<name>A0A104WPS0_9BURK</name>
<gene>
    <name evidence="1" type="ORF">WL29_10135</name>
</gene>
<reference evidence="1 2" key="1">
    <citation type="submission" date="2015-11" db="EMBL/GenBank/DDBJ databases">
        <title>Expanding the genomic diversity of Burkholderia species for the development of highly accurate diagnostics.</title>
        <authorList>
            <person name="Sahl J."/>
            <person name="Keim P."/>
            <person name="Wagner D."/>
        </authorList>
    </citation>
    <scope>NUCLEOTIDE SEQUENCE [LARGE SCALE GENOMIC DNA]</scope>
    <source>
        <strain evidence="1 2">MSMB2087WGS</strain>
    </source>
</reference>
<dbReference type="EMBL" id="LPHD01000238">
    <property type="protein sequence ID" value="KWA68467.1"/>
    <property type="molecule type" value="Genomic_DNA"/>
</dbReference>
<comment type="caution">
    <text evidence="1">The sequence shown here is derived from an EMBL/GenBank/DDBJ whole genome shotgun (WGS) entry which is preliminary data.</text>
</comment>
<dbReference type="AlphaFoldDB" id="A0A104WPS0"/>
<dbReference type="Proteomes" id="UP000060630">
    <property type="component" value="Unassembled WGS sequence"/>
</dbReference>
<sequence>MSTHEQWEQLLTPSVMQNRLISVSLYITAFELLKESVVGRIRDFYNIGLCHGDDNVSDEYRENVLARNKSALYASLDWLLEHQAIDDTDIGSFERIKLTRNKLAHELPSIVIGGENIDHVAIFQDLVTLLRKVEIWWVVNVEIPTNPDFDGQEVDQAEITPGPVLMLQMMLEVLSGNEELLKHYQKERPESERDK</sequence>
<protein>
    <recommendedName>
        <fullName evidence="3">DUF4145 domain-containing protein</fullName>
    </recommendedName>
</protein>
<proteinExistence type="predicted"/>
<evidence type="ECO:0000313" key="1">
    <source>
        <dbReference type="EMBL" id="KWA68467.1"/>
    </source>
</evidence>
<organism evidence="1 2">
    <name type="scientific">Burkholderia ubonensis</name>
    <dbReference type="NCBI Taxonomy" id="101571"/>
    <lineage>
        <taxon>Bacteria</taxon>
        <taxon>Pseudomonadati</taxon>
        <taxon>Pseudomonadota</taxon>
        <taxon>Betaproteobacteria</taxon>
        <taxon>Burkholderiales</taxon>
        <taxon>Burkholderiaceae</taxon>
        <taxon>Burkholderia</taxon>
        <taxon>Burkholderia cepacia complex</taxon>
    </lineage>
</organism>